<evidence type="ECO:0000313" key="3">
    <source>
        <dbReference type="Proteomes" id="UP000289708"/>
    </source>
</evidence>
<gene>
    <name evidence="2" type="ORF">EK403_15740</name>
</gene>
<reference evidence="2 3" key="1">
    <citation type="submission" date="2018-12" db="EMBL/GenBank/DDBJ databases">
        <title>bacterium Hansschlegelia zhihuaiae S113.</title>
        <authorList>
            <person name="He J."/>
        </authorList>
    </citation>
    <scope>NUCLEOTIDE SEQUENCE [LARGE SCALE GENOMIC DNA]</scope>
    <source>
        <strain evidence="2 3">S 113</strain>
    </source>
</reference>
<evidence type="ECO:0000256" key="1">
    <source>
        <dbReference type="SAM" id="MobiDB-lite"/>
    </source>
</evidence>
<dbReference type="Proteomes" id="UP000289708">
    <property type="component" value="Unassembled WGS sequence"/>
</dbReference>
<name>A0A4Q0MEC9_9HYPH</name>
<evidence type="ECO:0000313" key="2">
    <source>
        <dbReference type="EMBL" id="RXF71513.1"/>
    </source>
</evidence>
<accession>A0A4Q0MEC9</accession>
<dbReference type="AlphaFoldDB" id="A0A4Q0MEC9"/>
<protein>
    <submittedName>
        <fullName evidence="2">Uncharacterized protein</fullName>
    </submittedName>
</protein>
<proteinExistence type="predicted"/>
<feature type="compositionally biased region" description="Basic and acidic residues" evidence="1">
    <location>
        <begin position="121"/>
        <end position="132"/>
    </location>
</feature>
<dbReference type="RefSeq" id="WP_164919626.1">
    <property type="nucleotide sequence ID" value="NZ_RYFI01000015.1"/>
</dbReference>
<feature type="compositionally biased region" description="Basic and acidic residues" evidence="1">
    <location>
        <begin position="63"/>
        <end position="88"/>
    </location>
</feature>
<feature type="region of interest" description="Disordered" evidence="1">
    <location>
        <begin position="50"/>
        <end position="88"/>
    </location>
</feature>
<dbReference type="EMBL" id="RYFI01000015">
    <property type="protein sequence ID" value="RXF71513.1"/>
    <property type="molecule type" value="Genomic_DNA"/>
</dbReference>
<sequence>MVGGLTRRPRKGTSPHGRERAADKVAAQLRRRMIAQVKTDRLCVRVARLQRQKAARRQPNPLDHARSKLTRLENDQPRGAEPKHRSFDKSLRGCARRIGAIEGLVGQHVDFNVDRHRKRRPESDKQRRRDVGEQVDIVRHRMLSATVRAQDRADAATCRRSWKDAFNSRSTGSGR</sequence>
<comment type="caution">
    <text evidence="2">The sequence shown here is derived from an EMBL/GenBank/DDBJ whole genome shotgun (WGS) entry which is preliminary data.</text>
</comment>
<organism evidence="2 3">
    <name type="scientific">Hansschlegelia zhihuaiae</name>
    <dbReference type="NCBI Taxonomy" id="405005"/>
    <lineage>
        <taxon>Bacteria</taxon>
        <taxon>Pseudomonadati</taxon>
        <taxon>Pseudomonadota</taxon>
        <taxon>Alphaproteobacteria</taxon>
        <taxon>Hyphomicrobiales</taxon>
        <taxon>Methylopilaceae</taxon>
        <taxon>Hansschlegelia</taxon>
    </lineage>
</organism>
<feature type="region of interest" description="Disordered" evidence="1">
    <location>
        <begin position="113"/>
        <end position="132"/>
    </location>
</feature>
<feature type="region of interest" description="Disordered" evidence="1">
    <location>
        <begin position="1"/>
        <end position="25"/>
    </location>
</feature>
<keyword evidence="3" id="KW-1185">Reference proteome</keyword>